<evidence type="ECO:0000256" key="1">
    <source>
        <dbReference type="ARBA" id="ARBA00022679"/>
    </source>
</evidence>
<evidence type="ECO:0000256" key="4">
    <source>
        <dbReference type="ARBA" id="ARBA00023027"/>
    </source>
</evidence>
<comment type="caution">
    <text evidence="7">The sequence shown here is derived from an EMBL/GenBank/DDBJ whole genome shotgun (WGS) entry which is preliminary data.</text>
</comment>
<dbReference type="AlphaFoldDB" id="A0A259TYP1"/>
<organism evidence="7 8">
    <name type="scientific">Rubricoccus marinus</name>
    <dbReference type="NCBI Taxonomy" id="716817"/>
    <lineage>
        <taxon>Bacteria</taxon>
        <taxon>Pseudomonadati</taxon>
        <taxon>Rhodothermota</taxon>
        <taxon>Rhodothermia</taxon>
        <taxon>Rhodothermales</taxon>
        <taxon>Rubricoccaceae</taxon>
        <taxon>Rubricoccus</taxon>
    </lineage>
</organism>
<dbReference type="Pfam" id="PF01513">
    <property type="entry name" value="NAD_kinase"/>
    <property type="match status" value="1"/>
</dbReference>
<dbReference type="HAMAP" id="MF_00361">
    <property type="entry name" value="NAD_kinase"/>
    <property type="match status" value="1"/>
</dbReference>
<dbReference type="FunCoup" id="A0A259TYP1">
    <property type="interactions" value="513"/>
</dbReference>
<dbReference type="SUPFAM" id="SSF111331">
    <property type="entry name" value="NAD kinase/diacylglycerol kinase-like"/>
    <property type="match status" value="1"/>
</dbReference>
<comment type="cofactor">
    <cofactor evidence="6">
        <name>a divalent metal cation</name>
        <dbReference type="ChEBI" id="CHEBI:60240"/>
    </cofactor>
</comment>
<evidence type="ECO:0000256" key="5">
    <source>
        <dbReference type="ARBA" id="ARBA00047925"/>
    </source>
</evidence>
<comment type="function">
    <text evidence="6">Involved in the regulation of the intracellular balance of NAD and NADP, and is a key enzyme in the biosynthesis of NADP. Catalyzes specifically the phosphorylation on 2'-hydroxyl of the adenosine moiety of NAD to yield NADP.</text>
</comment>
<reference evidence="7 8" key="1">
    <citation type="submission" date="2016-11" db="EMBL/GenBank/DDBJ databases">
        <title>Study of marine rhodopsin-containing bacteria.</title>
        <authorList>
            <person name="Yoshizawa S."/>
            <person name="Kumagai Y."/>
            <person name="Kogure K."/>
        </authorList>
    </citation>
    <scope>NUCLEOTIDE SEQUENCE [LARGE SCALE GENOMIC DNA]</scope>
    <source>
        <strain evidence="7 8">SG-29</strain>
    </source>
</reference>
<proteinExistence type="inferred from homology"/>
<feature type="binding site" evidence="6">
    <location>
        <begin position="150"/>
        <end position="151"/>
    </location>
    <ligand>
        <name>NAD(+)</name>
        <dbReference type="ChEBI" id="CHEBI:57540"/>
    </ligand>
</feature>
<evidence type="ECO:0000256" key="3">
    <source>
        <dbReference type="ARBA" id="ARBA00022857"/>
    </source>
</evidence>
<keyword evidence="8" id="KW-1185">Reference proteome</keyword>
<accession>A0A259TYP1</accession>
<dbReference type="InParanoid" id="A0A259TYP1"/>
<dbReference type="Proteomes" id="UP000216446">
    <property type="component" value="Unassembled WGS sequence"/>
</dbReference>
<keyword evidence="4 6" id="KW-0520">NAD</keyword>
<dbReference type="GO" id="GO:0006741">
    <property type="term" value="P:NADP+ biosynthetic process"/>
    <property type="evidence" value="ECO:0007669"/>
    <property type="project" value="UniProtKB-UniRule"/>
</dbReference>
<dbReference type="InterPro" id="IPR002504">
    <property type="entry name" value="NADK"/>
</dbReference>
<keyword evidence="2 6" id="KW-0418">Kinase</keyword>
<dbReference type="GO" id="GO:0005737">
    <property type="term" value="C:cytoplasm"/>
    <property type="evidence" value="ECO:0007669"/>
    <property type="project" value="UniProtKB-SubCell"/>
</dbReference>
<dbReference type="GO" id="GO:0003951">
    <property type="term" value="F:NAD+ kinase activity"/>
    <property type="evidence" value="ECO:0007669"/>
    <property type="project" value="UniProtKB-UniRule"/>
</dbReference>
<keyword evidence="3 6" id="KW-0521">NADP</keyword>
<keyword evidence="6" id="KW-0547">Nucleotide-binding</keyword>
<keyword evidence="6" id="KW-0963">Cytoplasm</keyword>
<feature type="binding site" evidence="6">
    <location>
        <position position="215"/>
    </location>
    <ligand>
        <name>NAD(+)</name>
        <dbReference type="ChEBI" id="CHEBI:57540"/>
    </ligand>
</feature>
<dbReference type="Gene3D" id="2.60.200.30">
    <property type="entry name" value="Probable inorganic polyphosphate/atp-NAD kinase, domain 2"/>
    <property type="match status" value="1"/>
</dbReference>
<dbReference type="InterPro" id="IPR017438">
    <property type="entry name" value="ATP-NAD_kinase_N"/>
</dbReference>
<evidence type="ECO:0000256" key="2">
    <source>
        <dbReference type="ARBA" id="ARBA00022777"/>
    </source>
</evidence>
<gene>
    <name evidence="6" type="primary">nadK</name>
    <name evidence="7" type="ORF">BSZ36_07680</name>
</gene>
<comment type="catalytic activity">
    <reaction evidence="5 6">
        <text>NAD(+) + ATP = ADP + NADP(+) + H(+)</text>
        <dbReference type="Rhea" id="RHEA:18629"/>
        <dbReference type="ChEBI" id="CHEBI:15378"/>
        <dbReference type="ChEBI" id="CHEBI:30616"/>
        <dbReference type="ChEBI" id="CHEBI:57540"/>
        <dbReference type="ChEBI" id="CHEBI:58349"/>
        <dbReference type="ChEBI" id="CHEBI:456216"/>
        <dbReference type="EC" id="2.7.1.23"/>
    </reaction>
</comment>
<keyword evidence="1 6" id="KW-0808">Transferase</keyword>
<name>A0A259TYP1_9BACT</name>
<feature type="active site" description="Proton acceptor" evidence="6">
    <location>
        <position position="74"/>
    </location>
</feature>
<dbReference type="PANTHER" id="PTHR20275">
    <property type="entry name" value="NAD KINASE"/>
    <property type="match status" value="1"/>
</dbReference>
<comment type="subcellular location">
    <subcellularLocation>
        <location evidence="6">Cytoplasm</location>
    </subcellularLocation>
</comment>
<feature type="binding site" evidence="6">
    <location>
        <begin position="191"/>
        <end position="196"/>
    </location>
    <ligand>
        <name>NAD(+)</name>
        <dbReference type="ChEBI" id="CHEBI:57540"/>
    </ligand>
</feature>
<evidence type="ECO:0000313" key="8">
    <source>
        <dbReference type="Proteomes" id="UP000216446"/>
    </source>
</evidence>
<dbReference type="EC" id="2.7.1.23" evidence="6"/>
<dbReference type="InterPro" id="IPR016064">
    <property type="entry name" value="NAD/diacylglycerol_kinase_sf"/>
</dbReference>
<keyword evidence="6" id="KW-0067">ATP-binding</keyword>
<feature type="binding site" evidence="6">
    <location>
        <begin position="74"/>
        <end position="75"/>
    </location>
    <ligand>
        <name>NAD(+)</name>
        <dbReference type="ChEBI" id="CHEBI:57540"/>
    </ligand>
</feature>
<dbReference type="RefSeq" id="WP_094547551.1">
    <property type="nucleotide sequence ID" value="NZ_MQWB01000001.1"/>
</dbReference>
<dbReference type="Gene3D" id="3.40.50.10330">
    <property type="entry name" value="Probable inorganic polyphosphate/atp-NAD kinase, domain 1"/>
    <property type="match status" value="1"/>
</dbReference>
<comment type="similarity">
    <text evidence="6">Belongs to the NAD kinase family.</text>
</comment>
<dbReference type="GO" id="GO:0005524">
    <property type="term" value="F:ATP binding"/>
    <property type="evidence" value="ECO:0007669"/>
    <property type="project" value="UniProtKB-KW"/>
</dbReference>
<dbReference type="GO" id="GO:0019674">
    <property type="term" value="P:NAD+ metabolic process"/>
    <property type="evidence" value="ECO:0007669"/>
    <property type="project" value="InterPro"/>
</dbReference>
<dbReference type="GO" id="GO:0051287">
    <property type="term" value="F:NAD binding"/>
    <property type="evidence" value="ECO:0007669"/>
    <property type="project" value="UniProtKB-ARBA"/>
</dbReference>
<protein>
    <recommendedName>
        <fullName evidence="6">NAD kinase</fullName>
        <ecNumber evidence="6">2.7.1.23</ecNumber>
    </recommendedName>
    <alternativeName>
        <fullName evidence="6">ATP-dependent NAD kinase</fullName>
    </alternativeName>
</protein>
<comment type="caution">
    <text evidence="6">Lacks conserved residue(s) required for the propagation of feature annotation.</text>
</comment>
<evidence type="ECO:0000313" key="7">
    <source>
        <dbReference type="EMBL" id="OZC02862.1"/>
    </source>
</evidence>
<sequence>MAYGITGNPHKDGIWQPIAELTRWLHQRDIDFCLTDEIANGLLSRDLVDQAFCSQYTSADVASGAEVLLSFGGDGTFLRSAHAAGLDGPPILGVNVGRLGFLARVEVNETIAAIEKVDAGETGVEERLALAVEIEGDARGLQGMYPWALNDLVVDKSGTASMIAVEATVDGLALNTYWADGLITATPTGSTAYALSVGGPIVTPQVDGIVLAPIAPHTLTARPIMLPGSCELEIHVTTRDHPYVLAIDGRSGIVQPEEDLVIRVRRASGVVRLVTLPGEDYFKTVRTKLSWGQSAVF</sequence>
<dbReference type="Pfam" id="PF20143">
    <property type="entry name" value="NAD_kinase_C"/>
    <property type="match status" value="1"/>
</dbReference>
<dbReference type="InterPro" id="IPR017437">
    <property type="entry name" value="ATP-NAD_kinase_PpnK-typ_C"/>
</dbReference>
<dbReference type="EMBL" id="MQWB01000001">
    <property type="protein sequence ID" value="OZC02862.1"/>
    <property type="molecule type" value="Genomic_DNA"/>
</dbReference>
<feature type="binding site" evidence="6">
    <location>
        <position position="79"/>
    </location>
    <ligand>
        <name>NAD(+)</name>
        <dbReference type="ChEBI" id="CHEBI:57540"/>
    </ligand>
</feature>
<dbReference type="PANTHER" id="PTHR20275:SF0">
    <property type="entry name" value="NAD KINASE"/>
    <property type="match status" value="1"/>
</dbReference>
<feature type="binding site" evidence="6">
    <location>
        <position position="180"/>
    </location>
    <ligand>
        <name>NAD(+)</name>
        <dbReference type="ChEBI" id="CHEBI:57540"/>
    </ligand>
</feature>
<dbReference type="GO" id="GO:0046872">
    <property type="term" value="F:metal ion binding"/>
    <property type="evidence" value="ECO:0007669"/>
    <property type="project" value="UniProtKB-UniRule"/>
</dbReference>
<dbReference type="OrthoDB" id="9774737at2"/>
<evidence type="ECO:0000256" key="6">
    <source>
        <dbReference type="HAMAP-Rule" id="MF_00361"/>
    </source>
</evidence>